<comment type="caution">
    <text evidence="2">The sequence shown here is derived from an EMBL/GenBank/DDBJ whole genome shotgun (WGS) entry which is preliminary data.</text>
</comment>
<evidence type="ECO:0000313" key="2">
    <source>
        <dbReference type="EMBL" id="CAK0844711.1"/>
    </source>
</evidence>
<gene>
    <name evidence="2" type="ORF">PCOR1329_LOCUS38745</name>
</gene>
<feature type="region of interest" description="Disordered" evidence="1">
    <location>
        <begin position="128"/>
        <end position="170"/>
    </location>
</feature>
<sequence length="320" mass="33921">MTNRLQHECRSSGQKSARECMSKNIEEARRTAGCPEVFCPGHPTSRTAPRDARRAALFSAGQLLPASSLGCETCETELVERKRKRENEKRGRGRQRERARPFGPGPVQAQPRALGAAWACLTIGGGRRSGSRGGVLPSPPLVRSTRTPTGTQSGYVGNRPLEGPPAHANSKSALAAGAPWRTRAPQCLGEPRRCLGASSEEAEFDSYDWVGHALLHAGRARRKATRQLPLPPAAGTGREDASTAVPNCGHQGAPEEEEEGGGGGGERGREGKGERRRGVTGGRGCAPLVLRRHGLRAVVEEALAAAGRLRRGAAAAQHRG</sequence>
<evidence type="ECO:0000313" key="3">
    <source>
        <dbReference type="Proteomes" id="UP001189429"/>
    </source>
</evidence>
<feature type="region of interest" description="Disordered" evidence="1">
    <location>
        <begin position="83"/>
        <end position="109"/>
    </location>
</feature>
<reference evidence="2" key="1">
    <citation type="submission" date="2023-10" db="EMBL/GenBank/DDBJ databases">
        <authorList>
            <person name="Chen Y."/>
            <person name="Shah S."/>
            <person name="Dougan E. K."/>
            <person name="Thang M."/>
            <person name="Chan C."/>
        </authorList>
    </citation>
    <scope>NUCLEOTIDE SEQUENCE [LARGE SCALE GENOMIC DNA]</scope>
</reference>
<feature type="non-terminal residue" evidence="2">
    <location>
        <position position="320"/>
    </location>
</feature>
<proteinExistence type="predicted"/>
<name>A0ABN9TGL7_9DINO</name>
<keyword evidence="3" id="KW-1185">Reference proteome</keyword>
<accession>A0ABN9TGL7</accession>
<evidence type="ECO:0000256" key="1">
    <source>
        <dbReference type="SAM" id="MobiDB-lite"/>
    </source>
</evidence>
<protein>
    <submittedName>
        <fullName evidence="2">Uncharacterized protein</fullName>
    </submittedName>
</protein>
<dbReference type="Proteomes" id="UP001189429">
    <property type="component" value="Unassembled WGS sequence"/>
</dbReference>
<feature type="compositionally biased region" description="Polar residues" evidence="1">
    <location>
        <begin position="144"/>
        <end position="155"/>
    </location>
</feature>
<feature type="region of interest" description="Disordered" evidence="1">
    <location>
        <begin position="221"/>
        <end position="285"/>
    </location>
</feature>
<dbReference type="EMBL" id="CAUYUJ010014687">
    <property type="protein sequence ID" value="CAK0844711.1"/>
    <property type="molecule type" value="Genomic_DNA"/>
</dbReference>
<feature type="compositionally biased region" description="Basic and acidic residues" evidence="1">
    <location>
        <begin position="266"/>
        <end position="277"/>
    </location>
</feature>
<organism evidence="2 3">
    <name type="scientific">Prorocentrum cordatum</name>
    <dbReference type="NCBI Taxonomy" id="2364126"/>
    <lineage>
        <taxon>Eukaryota</taxon>
        <taxon>Sar</taxon>
        <taxon>Alveolata</taxon>
        <taxon>Dinophyceae</taxon>
        <taxon>Prorocentrales</taxon>
        <taxon>Prorocentraceae</taxon>
        <taxon>Prorocentrum</taxon>
    </lineage>
</organism>
<feature type="compositionally biased region" description="Basic and acidic residues" evidence="1">
    <location>
        <begin position="85"/>
        <end position="100"/>
    </location>
</feature>